<feature type="transmembrane region" description="Helical" evidence="1">
    <location>
        <begin position="40"/>
        <end position="60"/>
    </location>
</feature>
<reference evidence="2 3" key="1">
    <citation type="submission" date="2017-08" db="EMBL/GenBank/DDBJ databases">
        <title>Infants hospitalized years apart are colonized by the same room-sourced microbial strains.</title>
        <authorList>
            <person name="Brooks B."/>
            <person name="Olm M.R."/>
            <person name="Firek B.A."/>
            <person name="Baker R."/>
            <person name="Thomas B.C."/>
            <person name="Morowitz M.J."/>
            <person name="Banfield J.F."/>
        </authorList>
    </citation>
    <scope>NUCLEOTIDE SEQUENCE [LARGE SCALE GENOMIC DNA]</scope>
    <source>
        <strain evidence="2">S2_005_003_R2_43</strain>
    </source>
</reference>
<proteinExistence type="predicted"/>
<dbReference type="Pfam" id="PF11003">
    <property type="entry name" value="DUF2842"/>
    <property type="match status" value="1"/>
</dbReference>
<accession>A0A2W5KL87</accession>
<gene>
    <name evidence="2" type="ORF">DI565_03605</name>
</gene>
<comment type="caution">
    <text evidence="2">The sequence shown here is derived from an EMBL/GenBank/DDBJ whole genome shotgun (WGS) entry which is preliminary data.</text>
</comment>
<dbReference type="AlphaFoldDB" id="A0A2W5KL87"/>
<dbReference type="Proteomes" id="UP000249577">
    <property type="component" value="Unassembled WGS sequence"/>
</dbReference>
<evidence type="ECO:0000313" key="3">
    <source>
        <dbReference type="Proteomes" id="UP000249577"/>
    </source>
</evidence>
<evidence type="ECO:0000313" key="2">
    <source>
        <dbReference type="EMBL" id="PZQ17831.1"/>
    </source>
</evidence>
<feature type="transmembrane region" description="Helical" evidence="1">
    <location>
        <begin position="7"/>
        <end position="28"/>
    </location>
</feature>
<name>A0A2W5KL87_ANCNO</name>
<dbReference type="EMBL" id="QFPN01000002">
    <property type="protein sequence ID" value="PZQ17831.1"/>
    <property type="molecule type" value="Genomic_DNA"/>
</dbReference>
<keyword evidence="1" id="KW-0472">Membrane</keyword>
<protein>
    <submittedName>
        <fullName evidence="2">DUF2842 domain-containing protein</fullName>
    </submittedName>
</protein>
<dbReference type="InterPro" id="IPR021265">
    <property type="entry name" value="DUF2842"/>
</dbReference>
<evidence type="ECO:0000256" key="1">
    <source>
        <dbReference type="SAM" id="Phobius"/>
    </source>
</evidence>
<sequence length="70" mass="7673">MPPRVKKLIGGIVLVIGVVLYALIVIMIGQLKLADAGRGAQLAFFAFFGLIWIVPAGLLIRWMERVGPKR</sequence>
<keyword evidence="1" id="KW-0812">Transmembrane</keyword>
<keyword evidence="1" id="KW-1133">Transmembrane helix</keyword>
<organism evidence="2 3">
    <name type="scientific">Ancylobacter novellus</name>
    <name type="common">Thiobacillus novellus</name>
    <dbReference type="NCBI Taxonomy" id="921"/>
    <lineage>
        <taxon>Bacteria</taxon>
        <taxon>Pseudomonadati</taxon>
        <taxon>Pseudomonadota</taxon>
        <taxon>Alphaproteobacteria</taxon>
        <taxon>Hyphomicrobiales</taxon>
        <taxon>Xanthobacteraceae</taxon>
        <taxon>Ancylobacter</taxon>
    </lineage>
</organism>